<comment type="similarity">
    <text evidence="1">Belongs to the DPCD family.</text>
</comment>
<dbReference type="PRINTS" id="PR02065">
    <property type="entry name" value="PROTEINDPCD"/>
</dbReference>
<evidence type="ECO:0000256" key="1">
    <source>
        <dbReference type="ARBA" id="ARBA00010597"/>
    </source>
</evidence>
<sequence length="228" mass="26780">MLHCQTRTSEILTSHQDIEDKQYERTQLQNMDTSAWIKKVKSAKATVITEDGKRKVHFLFPEGLQMVEEYDLSTHNLLTRKFRSKTVLGGDGQWEYEVGEPLRRENQFSEHLMESPQAPLFIRSDVPRAFQWRIRNLPYPLDVYRVSVEDGNILLRTTNKKYYKKFNIPDMTRMGLPLNEKSISLTHANNTLLISYKKPDEILENEKLVRQYVSTLKPVEQQEDCKTS</sequence>
<dbReference type="STRING" id="6183.A0A5K4F878"/>
<dbReference type="Proteomes" id="UP000008854">
    <property type="component" value="Unassembled WGS sequence"/>
</dbReference>
<name>A0A5K4F878_SCHMA</name>
<dbReference type="InterPro" id="IPR026224">
    <property type="entry name" value="DPCD"/>
</dbReference>
<dbReference type="Pfam" id="PF14913">
    <property type="entry name" value="DPCD"/>
    <property type="match status" value="1"/>
</dbReference>
<evidence type="ECO:0000313" key="3">
    <source>
        <dbReference type="Proteomes" id="UP000008854"/>
    </source>
</evidence>
<dbReference type="InParanoid" id="A0A5K4F878"/>
<accession>A0A5K4F878</accession>
<dbReference type="WBParaSite" id="Smp_326410.1">
    <property type="protein sequence ID" value="Smp_326410.1"/>
    <property type="gene ID" value="Smp_326410"/>
</dbReference>
<evidence type="ECO:0000256" key="2">
    <source>
        <dbReference type="ARBA" id="ARBA00020330"/>
    </source>
</evidence>
<evidence type="ECO:0000313" key="4">
    <source>
        <dbReference type="WBParaSite" id="Smp_326410.1"/>
    </source>
</evidence>
<dbReference type="PANTHER" id="PTHR31921:SF1">
    <property type="entry name" value="PROTEIN DPCD"/>
    <property type="match status" value="1"/>
</dbReference>
<keyword evidence="3" id="KW-1185">Reference proteome</keyword>
<reference evidence="4" key="2">
    <citation type="submission" date="2019-11" db="UniProtKB">
        <authorList>
            <consortium name="WormBaseParasite"/>
        </authorList>
    </citation>
    <scope>IDENTIFICATION</scope>
    <source>
        <strain evidence="4">Puerto Rican</strain>
    </source>
</reference>
<dbReference type="PANTHER" id="PTHR31921">
    <property type="entry name" value="PROTEIN DPCD"/>
    <property type="match status" value="1"/>
</dbReference>
<proteinExistence type="inferred from homology"/>
<protein>
    <recommendedName>
        <fullName evidence="2">Protein DPCD</fullName>
    </recommendedName>
</protein>
<dbReference type="AlphaFoldDB" id="A0A5K4F878"/>
<reference evidence="3" key="1">
    <citation type="journal article" date="2012" name="PLoS Negl. Trop. Dis.">
        <title>A systematically improved high quality genome and transcriptome of the human blood fluke Schistosoma mansoni.</title>
        <authorList>
            <person name="Protasio A.V."/>
            <person name="Tsai I.J."/>
            <person name="Babbage A."/>
            <person name="Nichol S."/>
            <person name="Hunt M."/>
            <person name="Aslett M.A."/>
            <person name="De Silva N."/>
            <person name="Velarde G.S."/>
            <person name="Anderson T.J."/>
            <person name="Clark R.C."/>
            <person name="Davidson C."/>
            <person name="Dillon G.P."/>
            <person name="Holroyd N.E."/>
            <person name="LoVerde P.T."/>
            <person name="Lloyd C."/>
            <person name="McQuillan J."/>
            <person name="Oliveira G."/>
            <person name="Otto T.D."/>
            <person name="Parker-Manuel S.J."/>
            <person name="Quail M.A."/>
            <person name="Wilson R.A."/>
            <person name="Zerlotini A."/>
            <person name="Dunne D.W."/>
            <person name="Berriman M."/>
        </authorList>
    </citation>
    <scope>NUCLEOTIDE SEQUENCE [LARGE SCALE GENOMIC DNA]</scope>
    <source>
        <strain evidence="3">Puerto Rican</strain>
    </source>
</reference>
<organism evidence="3 4">
    <name type="scientific">Schistosoma mansoni</name>
    <name type="common">Blood fluke</name>
    <dbReference type="NCBI Taxonomy" id="6183"/>
    <lineage>
        <taxon>Eukaryota</taxon>
        <taxon>Metazoa</taxon>
        <taxon>Spiralia</taxon>
        <taxon>Lophotrochozoa</taxon>
        <taxon>Platyhelminthes</taxon>
        <taxon>Trematoda</taxon>
        <taxon>Digenea</taxon>
        <taxon>Strigeidida</taxon>
        <taxon>Schistosomatoidea</taxon>
        <taxon>Schistosomatidae</taxon>
        <taxon>Schistosoma</taxon>
    </lineage>
</organism>
<dbReference type="FunCoup" id="A0A5K4F878">
    <property type="interactions" value="110"/>
</dbReference>